<dbReference type="Proteomes" id="UP001295684">
    <property type="component" value="Unassembled WGS sequence"/>
</dbReference>
<sequence>MNRETWTFVPEKKEIYLHETDNEPNPKTKGYTGAKAGTKTKLKNYLNKQSKINPTEKYNPSKTTGNTSKYFTKYSGRTINNRMKPSPKKNKTIDPQNNCRERSGENRQKYSCNKPSFSSSTKNKSDFKSMLKNRASFGSRGSYPKLTKSVSKNKGYKSRLPKQICTETRATYPQKLQEGIPASPIHDGKNPFKAKKSSFRCIRRGSDEIRSGQEDVHIDTTVRKNKLNKQKTNEDEKHKNVCEDLQSSVKRLKRNRTLLIKNSKGSSMSKEVTPKIKDTDSFNDAVKNGYSQYAKGDSMVSNRSVKRRKSNHRNLLKDPKFQQNVYLDKAFRPPKMGTEESRHISAESKEVNRIFNVLQNNLISPQGGKIGMKNSAAQDPKRSQVRQLLQKHFHMKEQEMQQSDDTLLLKMSDFEPSVLKGLSALMQNLEEESKFSQCNEGSENDNNFEPCKQESFEASPEDSFITASMRNTKADISVQFEDISRISSSSGSEKMKEEAKPNAPTPTSERKYIKGHSELDIKRMKIMLAMVQIYRMVKSDNPFDFSQMLKVWSLLKRS</sequence>
<proteinExistence type="predicted"/>
<feature type="region of interest" description="Disordered" evidence="1">
    <location>
        <begin position="487"/>
        <end position="512"/>
    </location>
</feature>
<feature type="compositionally biased region" description="Polar residues" evidence="1">
    <location>
        <begin position="109"/>
        <end position="122"/>
    </location>
</feature>
<evidence type="ECO:0000313" key="3">
    <source>
        <dbReference type="Proteomes" id="UP001295684"/>
    </source>
</evidence>
<feature type="compositionally biased region" description="Basic and acidic residues" evidence="1">
    <location>
        <begin position="17"/>
        <end position="26"/>
    </location>
</feature>
<keyword evidence="3" id="KW-1185">Reference proteome</keyword>
<dbReference type="EMBL" id="CAMPGE010028336">
    <property type="protein sequence ID" value="CAI2385867.1"/>
    <property type="molecule type" value="Genomic_DNA"/>
</dbReference>
<evidence type="ECO:0000256" key="1">
    <source>
        <dbReference type="SAM" id="MobiDB-lite"/>
    </source>
</evidence>
<accession>A0AAD2D9E4</accession>
<reference evidence="2" key="1">
    <citation type="submission" date="2023-07" db="EMBL/GenBank/DDBJ databases">
        <authorList>
            <consortium name="AG Swart"/>
            <person name="Singh M."/>
            <person name="Singh A."/>
            <person name="Seah K."/>
            <person name="Emmerich C."/>
        </authorList>
    </citation>
    <scope>NUCLEOTIDE SEQUENCE</scope>
    <source>
        <strain evidence="2">DP1</strain>
    </source>
</reference>
<name>A0AAD2D9E4_EUPCR</name>
<feature type="region of interest" description="Disordered" evidence="1">
    <location>
        <begin position="17"/>
        <end position="154"/>
    </location>
</feature>
<comment type="caution">
    <text evidence="2">The sequence shown here is derived from an EMBL/GenBank/DDBJ whole genome shotgun (WGS) entry which is preliminary data.</text>
</comment>
<gene>
    <name evidence="2" type="ORF">ECRASSUSDP1_LOCUS27460</name>
</gene>
<protein>
    <submittedName>
        <fullName evidence="2">Uncharacterized protein</fullName>
    </submittedName>
</protein>
<feature type="compositionally biased region" description="Low complexity" evidence="1">
    <location>
        <begin position="27"/>
        <end position="39"/>
    </location>
</feature>
<dbReference type="AlphaFoldDB" id="A0AAD2D9E4"/>
<organism evidence="2 3">
    <name type="scientific">Euplotes crassus</name>
    <dbReference type="NCBI Taxonomy" id="5936"/>
    <lineage>
        <taxon>Eukaryota</taxon>
        <taxon>Sar</taxon>
        <taxon>Alveolata</taxon>
        <taxon>Ciliophora</taxon>
        <taxon>Intramacronucleata</taxon>
        <taxon>Spirotrichea</taxon>
        <taxon>Hypotrichia</taxon>
        <taxon>Euplotida</taxon>
        <taxon>Euplotidae</taxon>
        <taxon>Moneuplotes</taxon>
    </lineage>
</organism>
<evidence type="ECO:0000313" key="2">
    <source>
        <dbReference type="EMBL" id="CAI2385867.1"/>
    </source>
</evidence>
<feature type="compositionally biased region" description="Polar residues" evidence="1">
    <location>
        <begin position="46"/>
        <end position="83"/>
    </location>
</feature>
<feature type="compositionally biased region" description="Basic and acidic residues" evidence="1">
    <location>
        <begin position="99"/>
        <end position="108"/>
    </location>
</feature>